<proteinExistence type="predicted"/>
<evidence type="ECO:0000256" key="2">
    <source>
        <dbReference type="SAM" id="Phobius"/>
    </source>
</evidence>
<feature type="transmembrane region" description="Helical" evidence="2">
    <location>
        <begin position="71"/>
        <end position="96"/>
    </location>
</feature>
<keyword evidence="4" id="KW-1185">Reference proteome</keyword>
<sequence length="215" mass="22814">MSRSWTDRVDQLLYDGERVERRVECGRATVFVTTHRVLAFEPDEVGSAYRHVDRPNVASATIRTDGATRHLLRAGGGAIVGVSLLGLHLLVSFAALVPSADLEQPDARTDSGGAVVGNAIETVEILFRMIDLAILASGLLAIAVAAGGGLLYARSRARRLVLEVRGDDDIAFAADEIDDVGAVALELEDAIRPDSSLEEITRDDADGSGSKPPTP</sequence>
<comment type="caution">
    <text evidence="3">The sequence shown here is derived from an EMBL/GenBank/DDBJ whole genome shotgun (WGS) entry which is preliminary data.</text>
</comment>
<reference evidence="3 4" key="1">
    <citation type="submission" date="2018-10" db="EMBL/GenBank/DDBJ databases">
        <title>Natrarchaeobius chitinivorans gen. nov., sp. nov., and Natrarchaeobius haloalkaliphilus sp. nov., alkaliphilic, chitin-utilizing haloarchaea from hypersaline alkaline lakes.</title>
        <authorList>
            <person name="Sorokin D.Y."/>
            <person name="Elcheninov A.G."/>
            <person name="Kostrikina N.A."/>
            <person name="Bale N.J."/>
            <person name="Sinninghe Damste J.S."/>
            <person name="Khijniak T.V."/>
            <person name="Kublanov I.V."/>
            <person name="Toshchakov S.V."/>
        </authorList>
    </citation>
    <scope>NUCLEOTIDE SEQUENCE [LARGE SCALE GENOMIC DNA]</scope>
    <source>
        <strain evidence="3 4">AArcht-Sl</strain>
    </source>
</reference>
<feature type="transmembrane region" description="Helical" evidence="2">
    <location>
        <begin position="132"/>
        <end position="153"/>
    </location>
</feature>
<keyword evidence="2" id="KW-0472">Membrane</keyword>
<protein>
    <submittedName>
        <fullName evidence="3">Uncharacterized protein</fullName>
    </submittedName>
</protein>
<feature type="region of interest" description="Disordered" evidence="1">
    <location>
        <begin position="194"/>
        <end position="215"/>
    </location>
</feature>
<dbReference type="Proteomes" id="UP000273828">
    <property type="component" value="Unassembled WGS sequence"/>
</dbReference>
<accession>A0A3N6MGA2</accession>
<dbReference type="RefSeq" id="WP_124176851.1">
    <property type="nucleotide sequence ID" value="NZ_REFY01000001.1"/>
</dbReference>
<evidence type="ECO:0000313" key="3">
    <source>
        <dbReference type="EMBL" id="RQG92966.1"/>
    </source>
</evidence>
<gene>
    <name evidence="3" type="ORF">EA462_01760</name>
</gene>
<evidence type="ECO:0000256" key="1">
    <source>
        <dbReference type="SAM" id="MobiDB-lite"/>
    </source>
</evidence>
<dbReference type="AlphaFoldDB" id="A0A3N6MGA2"/>
<keyword evidence="2" id="KW-1133">Transmembrane helix</keyword>
<keyword evidence="2" id="KW-0812">Transmembrane</keyword>
<organism evidence="3 4">
    <name type="scientific">Natrarchaeobius halalkaliphilus</name>
    <dbReference type="NCBI Taxonomy" id="1679091"/>
    <lineage>
        <taxon>Archaea</taxon>
        <taxon>Methanobacteriati</taxon>
        <taxon>Methanobacteriota</taxon>
        <taxon>Stenosarchaea group</taxon>
        <taxon>Halobacteria</taxon>
        <taxon>Halobacteriales</taxon>
        <taxon>Natrialbaceae</taxon>
        <taxon>Natrarchaeobius</taxon>
    </lineage>
</organism>
<name>A0A3N6MGA2_9EURY</name>
<dbReference type="OrthoDB" id="222505at2157"/>
<evidence type="ECO:0000313" key="4">
    <source>
        <dbReference type="Proteomes" id="UP000273828"/>
    </source>
</evidence>
<dbReference type="EMBL" id="REFY01000001">
    <property type="protein sequence ID" value="RQG92966.1"/>
    <property type="molecule type" value="Genomic_DNA"/>
</dbReference>